<feature type="transmembrane region" description="Helical" evidence="4">
    <location>
        <begin position="92"/>
        <end position="112"/>
    </location>
</feature>
<feature type="transmembrane region" description="Helical" evidence="4">
    <location>
        <begin position="32"/>
        <end position="52"/>
    </location>
</feature>
<reference evidence="6 7" key="1">
    <citation type="submission" date="2019-02" db="EMBL/GenBank/DDBJ databases">
        <title>WGS of Pseudoxanthomonas species novum from clinical isolates.</title>
        <authorList>
            <person name="Bernier A.-M."/>
            <person name="Bernard K."/>
            <person name="Vachon A."/>
        </authorList>
    </citation>
    <scope>NUCLEOTIDE SEQUENCE [LARGE SCALE GENOMIC DNA]</scope>
    <source>
        <strain evidence="6 7">NML140781</strain>
    </source>
</reference>
<dbReference type="AlphaFoldDB" id="A0A4Q8M1R6"/>
<evidence type="ECO:0000259" key="5">
    <source>
        <dbReference type="PROSITE" id="PS01124"/>
    </source>
</evidence>
<dbReference type="EMBL" id="SHMF01000001">
    <property type="protein sequence ID" value="TAA38270.1"/>
    <property type="molecule type" value="Genomic_DNA"/>
</dbReference>
<evidence type="ECO:0000313" key="6">
    <source>
        <dbReference type="EMBL" id="TAA38270.1"/>
    </source>
</evidence>
<keyword evidence="4" id="KW-0812">Transmembrane</keyword>
<dbReference type="InterPro" id="IPR018062">
    <property type="entry name" value="HTH_AraC-typ_CS"/>
</dbReference>
<keyword evidence="4" id="KW-0472">Membrane</keyword>
<evidence type="ECO:0000313" key="7">
    <source>
        <dbReference type="Proteomes" id="UP000292087"/>
    </source>
</evidence>
<protein>
    <submittedName>
        <fullName evidence="6">AraC family transcriptional regulator</fullName>
    </submittedName>
</protein>
<feature type="transmembrane region" description="Helical" evidence="4">
    <location>
        <begin position="58"/>
        <end position="80"/>
    </location>
</feature>
<keyword evidence="2" id="KW-0238">DNA-binding</keyword>
<dbReference type="PROSITE" id="PS00041">
    <property type="entry name" value="HTH_ARAC_FAMILY_1"/>
    <property type="match status" value="1"/>
</dbReference>
<dbReference type="PROSITE" id="PS01124">
    <property type="entry name" value="HTH_ARAC_FAMILY_2"/>
    <property type="match status" value="1"/>
</dbReference>
<feature type="transmembrane region" description="Helical" evidence="4">
    <location>
        <begin position="206"/>
        <end position="225"/>
    </location>
</feature>
<dbReference type="InterPro" id="IPR009057">
    <property type="entry name" value="Homeodomain-like_sf"/>
</dbReference>
<dbReference type="GO" id="GO:0043565">
    <property type="term" value="F:sequence-specific DNA binding"/>
    <property type="evidence" value="ECO:0007669"/>
    <property type="project" value="InterPro"/>
</dbReference>
<keyword evidence="1" id="KW-0805">Transcription regulation</keyword>
<dbReference type="GO" id="GO:0003700">
    <property type="term" value="F:DNA-binding transcription factor activity"/>
    <property type="evidence" value="ECO:0007669"/>
    <property type="project" value="InterPro"/>
</dbReference>
<evidence type="ECO:0000256" key="1">
    <source>
        <dbReference type="ARBA" id="ARBA00023015"/>
    </source>
</evidence>
<evidence type="ECO:0000256" key="3">
    <source>
        <dbReference type="ARBA" id="ARBA00023163"/>
    </source>
</evidence>
<dbReference type="InterPro" id="IPR018060">
    <property type="entry name" value="HTH_AraC"/>
</dbReference>
<dbReference type="RefSeq" id="WP_130523064.1">
    <property type="nucleotide sequence ID" value="NZ_SHLZ01000003.1"/>
</dbReference>
<sequence>MWSTILALTSLHGLVVAVLLTRVKANRQANRMLAALIVVMVLAMTPYTLGYAGCYDAWPWLTFAPFFWQLALGPLLWLYVVTTATATLPPRWRWHLLPAALQGLYYLVLFLQPLDVKHAWYLGAHAAVVAPLQWTLVALSVTAYWIAAGRVFLRWQRWLKAHSAAAEEYRLTWLRRFLCLTGTVIVIGMAFALWDIAVRPVSYFDAFGLYLSFAALVYALGVEGWRHADASPPRMQDAPAPAPPPPVVDWSVRARAWAATIEREGWYREPELTLATVARRLGTNTAYLSRGLNEGLGASFSHVINRMRVDAACVALARGGAVLGTGLDVGFGSKATFNRVFRQLAGCTPSAYRARAGEGLIAEISTAHREPGTP</sequence>
<name>A0A4Q8M1R6_9GAMM</name>
<evidence type="ECO:0000256" key="2">
    <source>
        <dbReference type="ARBA" id="ARBA00023125"/>
    </source>
</evidence>
<feature type="transmembrane region" description="Helical" evidence="4">
    <location>
        <begin position="132"/>
        <end position="153"/>
    </location>
</feature>
<dbReference type="PANTHER" id="PTHR43280">
    <property type="entry name" value="ARAC-FAMILY TRANSCRIPTIONAL REGULATOR"/>
    <property type="match status" value="1"/>
</dbReference>
<evidence type="ECO:0000256" key="4">
    <source>
        <dbReference type="SAM" id="Phobius"/>
    </source>
</evidence>
<organism evidence="6 7">
    <name type="scientific">Pseudoxanthomonas winnipegensis</name>
    <dbReference type="NCBI Taxonomy" id="2480810"/>
    <lineage>
        <taxon>Bacteria</taxon>
        <taxon>Pseudomonadati</taxon>
        <taxon>Pseudomonadota</taxon>
        <taxon>Gammaproteobacteria</taxon>
        <taxon>Lysobacterales</taxon>
        <taxon>Lysobacteraceae</taxon>
        <taxon>Pseudoxanthomonas</taxon>
    </lineage>
</organism>
<feature type="domain" description="HTH araC/xylS-type" evidence="5">
    <location>
        <begin position="267"/>
        <end position="355"/>
    </location>
</feature>
<accession>A0A4Q8M1R6</accession>
<comment type="caution">
    <text evidence="6">The sequence shown here is derived from an EMBL/GenBank/DDBJ whole genome shotgun (WGS) entry which is preliminary data.</text>
</comment>
<dbReference type="PANTHER" id="PTHR43280:SF28">
    <property type="entry name" value="HTH-TYPE TRANSCRIPTIONAL ACTIVATOR RHAS"/>
    <property type="match status" value="1"/>
</dbReference>
<proteinExistence type="predicted"/>
<dbReference type="Pfam" id="PF12833">
    <property type="entry name" value="HTH_18"/>
    <property type="match status" value="1"/>
</dbReference>
<dbReference type="Proteomes" id="UP000292087">
    <property type="component" value="Unassembled WGS sequence"/>
</dbReference>
<feature type="transmembrane region" description="Helical" evidence="4">
    <location>
        <begin position="173"/>
        <end position="194"/>
    </location>
</feature>
<dbReference type="SMART" id="SM00342">
    <property type="entry name" value="HTH_ARAC"/>
    <property type="match status" value="1"/>
</dbReference>
<dbReference type="SUPFAM" id="SSF46689">
    <property type="entry name" value="Homeodomain-like"/>
    <property type="match status" value="1"/>
</dbReference>
<gene>
    <name evidence="6" type="ORF">EA656_04960</name>
</gene>
<keyword evidence="4" id="KW-1133">Transmembrane helix</keyword>
<keyword evidence="3" id="KW-0804">Transcription</keyword>
<feature type="transmembrane region" description="Helical" evidence="4">
    <location>
        <begin position="6"/>
        <end position="25"/>
    </location>
</feature>
<dbReference type="Gene3D" id="1.10.10.60">
    <property type="entry name" value="Homeodomain-like"/>
    <property type="match status" value="1"/>
</dbReference>